<name>X1RNS9_9ZZZZ</name>
<proteinExistence type="predicted"/>
<dbReference type="AlphaFoldDB" id="X1RNS9"/>
<evidence type="ECO:0000313" key="1">
    <source>
        <dbReference type="EMBL" id="GAI82308.1"/>
    </source>
</evidence>
<accession>X1RNS9</accession>
<comment type="caution">
    <text evidence="1">The sequence shown here is derived from an EMBL/GenBank/DDBJ whole genome shotgun (WGS) entry which is preliminary data.</text>
</comment>
<organism evidence="1">
    <name type="scientific">marine sediment metagenome</name>
    <dbReference type="NCBI Taxonomy" id="412755"/>
    <lineage>
        <taxon>unclassified sequences</taxon>
        <taxon>metagenomes</taxon>
        <taxon>ecological metagenomes</taxon>
    </lineage>
</organism>
<sequence length="61" mass="6775">LIVSGLAAYDICVMRPVKSDISKLPNMNINDTTIVMVRILLIIFKVAPFPAQYGCNSSQYK</sequence>
<reference evidence="1" key="1">
    <citation type="journal article" date="2014" name="Front. Microbiol.">
        <title>High frequency of phylogenetically diverse reductive dehalogenase-homologous genes in deep subseafloor sedimentary metagenomes.</title>
        <authorList>
            <person name="Kawai M."/>
            <person name="Futagami T."/>
            <person name="Toyoda A."/>
            <person name="Takaki Y."/>
            <person name="Nishi S."/>
            <person name="Hori S."/>
            <person name="Arai W."/>
            <person name="Tsubouchi T."/>
            <person name="Morono Y."/>
            <person name="Uchiyama I."/>
            <person name="Ito T."/>
            <person name="Fujiyama A."/>
            <person name="Inagaki F."/>
            <person name="Takami H."/>
        </authorList>
    </citation>
    <scope>NUCLEOTIDE SEQUENCE</scope>
    <source>
        <strain evidence="1">Expedition CK06-06</strain>
    </source>
</reference>
<feature type="non-terminal residue" evidence="1">
    <location>
        <position position="1"/>
    </location>
</feature>
<gene>
    <name evidence="1" type="ORF">S12H4_21307</name>
</gene>
<dbReference type="EMBL" id="BARW01010939">
    <property type="protein sequence ID" value="GAI82308.1"/>
    <property type="molecule type" value="Genomic_DNA"/>
</dbReference>
<protein>
    <submittedName>
        <fullName evidence="1">Uncharacterized protein</fullName>
    </submittedName>
</protein>